<dbReference type="PANTHER" id="PTHR43660">
    <property type="entry name" value="DIPEPTIDYL CARBOXYPEPTIDASE"/>
    <property type="match status" value="1"/>
</dbReference>
<dbReference type="GO" id="GO:0006508">
    <property type="term" value="P:proteolysis"/>
    <property type="evidence" value="ECO:0007669"/>
    <property type="project" value="UniProtKB-KW"/>
</dbReference>
<sequence length="676" mass="74187">MHDVIDALLEPSDLPHRLPRFADISIEDYGPAIEQGMAEQLAALAALTSSAEEPTFENTLVALERSGERLDRVLRVFFSLLSADSDDDLDELNAAYAPRLAAHQDALLLDDALFERVNAVYEKRAELEGEDRYLVERYHRDFVLAGAALGPEQKARLRELNQEISALEAAFGQASQADSNDLAVVVDTVEELAGLTPGEISAAAAAASGRGLDGKFLITLTLFTAHPYLSVLENRELRQRLFEAQLARGSRGNANDTRGIALDTLRLRAEKAQLLGFDSYAGLVTADNTAGTPKAVRDMLERLAAPAARNARAEQAALEASAGGPIQAWDWPYYAEKVRASEYDVDLAVLRPWFEADRVLRDGVFFAAGELYGLTFEERPDLQGYHPEVRVFEVSRDGSPIGLFLLDLYTRDSKKGGAWMNSYVTANTLLGEPSAVVTNNLNVPKPAPGEPTLLTFDEVNTLFHEFGHALHGLLARATYPRFAATSVYRDFVEYPSQVNEMWMLWPEVLANYAVHHETGEPIPDDVLGKLEASATFNEGFATSEYLAAALIDLAWHELGPADVPTSPEAVGEFEAAALAAVGLDSPAVRARYYTAYFKHIFGGYASAYYSYIWSEVLDADTVAWFKENGGLTRENGEAYVRYVIGIGGTRDPLESYAEWRGRPAPIAPLLERRGLA</sequence>
<keyword evidence="11" id="KW-1185">Reference proteome</keyword>
<dbReference type="InterPro" id="IPR024079">
    <property type="entry name" value="MetalloPept_cat_dom_sf"/>
</dbReference>
<dbReference type="EMBL" id="JZDQ02000039">
    <property type="protein sequence ID" value="OIJ24416.1"/>
    <property type="molecule type" value="Genomic_DNA"/>
</dbReference>
<evidence type="ECO:0000256" key="4">
    <source>
        <dbReference type="ARBA" id="ARBA00022801"/>
    </source>
</evidence>
<dbReference type="Proteomes" id="UP000033772">
    <property type="component" value="Unassembled WGS sequence"/>
</dbReference>
<dbReference type="GO" id="GO:0005829">
    <property type="term" value="C:cytosol"/>
    <property type="evidence" value="ECO:0007669"/>
    <property type="project" value="TreeGrafter"/>
</dbReference>
<dbReference type="SUPFAM" id="SSF55486">
    <property type="entry name" value="Metalloproteases ('zincins'), catalytic domain"/>
    <property type="match status" value="1"/>
</dbReference>
<dbReference type="InterPro" id="IPR045090">
    <property type="entry name" value="Pept_M3A_M3B"/>
</dbReference>
<comment type="cofactor">
    <cofactor evidence="7">
        <name>Zn(2+)</name>
        <dbReference type="ChEBI" id="CHEBI:29105"/>
    </cofactor>
    <text evidence="7">Binds 1 zinc ion.</text>
</comment>
<evidence type="ECO:0000259" key="9">
    <source>
        <dbReference type="PROSITE" id="PS50132"/>
    </source>
</evidence>
<dbReference type="InterPro" id="IPR016137">
    <property type="entry name" value="RGS"/>
</dbReference>
<dbReference type="PROSITE" id="PS50132">
    <property type="entry name" value="RGS"/>
    <property type="match status" value="1"/>
</dbReference>
<evidence type="ECO:0000256" key="2">
    <source>
        <dbReference type="ARBA" id="ARBA00022670"/>
    </source>
</evidence>
<dbReference type="GO" id="GO:0004222">
    <property type="term" value="F:metalloendopeptidase activity"/>
    <property type="evidence" value="ECO:0007669"/>
    <property type="project" value="InterPro"/>
</dbReference>
<dbReference type="CDD" id="cd06456">
    <property type="entry name" value="M3A_DCP"/>
    <property type="match status" value="1"/>
</dbReference>
<evidence type="ECO:0000256" key="3">
    <source>
        <dbReference type="ARBA" id="ARBA00022723"/>
    </source>
</evidence>
<dbReference type="InterPro" id="IPR001567">
    <property type="entry name" value="Pept_M3A_M3B_dom"/>
</dbReference>
<evidence type="ECO:0000256" key="8">
    <source>
        <dbReference type="SAM" id="Coils"/>
    </source>
</evidence>
<accession>A0A1J4N1I3</accession>
<comment type="caution">
    <text evidence="10">The sequence shown here is derived from an EMBL/GenBank/DDBJ whole genome shotgun (WGS) entry which is preliminary data.</text>
</comment>
<dbReference type="Gene3D" id="1.10.1370.10">
    <property type="entry name" value="Neurolysin, domain 3"/>
    <property type="match status" value="1"/>
</dbReference>
<comment type="similarity">
    <text evidence="1 7">Belongs to the peptidase M3 family.</text>
</comment>
<feature type="domain" description="RGS" evidence="9">
    <location>
        <begin position="462"/>
        <end position="492"/>
    </location>
</feature>
<dbReference type="AlphaFoldDB" id="A0A1J4N1I3"/>
<evidence type="ECO:0000256" key="7">
    <source>
        <dbReference type="RuleBase" id="RU003435"/>
    </source>
</evidence>
<keyword evidence="8" id="KW-0175">Coiled coil</keyword>
<dbReference type="FunFam" id="3.40.390.10:FF:000009">
    <property type="entry name" value="Oligopeptidase A"/>
    <property type="match status" value="1"/>
</dbReference>
<dbReference type="Pfam" id="PF01432">
    <property type="entry name" value="Peptidase_M3"/>
    <property type="match status" value="1"/>
</dbReference>
<dbReference type="InterPro" id="IPR034005">
    <property type="entry name" value="M3A_DCP"/>
</dbReference>
<keyword evidence="3 7" id="KW-0479">Metal-binding</keyword>
<protein>
    <recommendedName>
        <fullName evidence="9">RGS domain-containing protein</fullName>
    </recommendedName>
</protein>
<evidence type="ECO:0000313" key="10">
    <source>
        <dbReference type="EMBL" id="OIJ24416.1"/>
    </source>
</evidence>
<dbReference type="GO" id="GO:0046872">
    <property type="term" value="F:metal ion binding"/>
    <property type="evidence" value="ECO:0007669"/>
    <property type="project" value="UniProtKB-UniRule"/>
</dbReference>
<evidence type="ECO:0000256" key="5">
    <source>
        <dbReference type="ARBA" id="ARBA00022833"/>
    </source>
</evidence>
<evidence type="ECO:0000256" key="6">
    <source>
        <dbReference type="ARBA" id="ARBA00023049"/>
    </source>
</evidence>
<keyword evidence="2 7" id="KW-0645">Protease</keyword>
<keyword evidence="5 7" id="KW-0862">Zinc</keyword>
<feature type="coiled-coil region" evidence="8">
    <location>
        <begin position="150"/>
        <end position="177"/>
    </location>
</feature>
<evidence type="ECO:0000313" key="11">
    <source>
        <dbReference type="Proteomes" id="UP000033772"/>
    </source>
</evidence>
<keyword evidence="4 7" id="KW-0378">Hydrolase</keyword>
<reference evidence="10" key="1">
    <citation type="submission" date="2016-10" db="EMBL/GenBank/DDBJ databases">
        <title>Draft Genome Sequence of Nocardioides luteus Strain BAFB, an Alkane-Degrading Bacterium Isolated from JP-7 Polluted Soil.</title>
        <authorList>
            <person name="Brown L."/>
            <person name="Ruiz O.N."/>
            <person name="Gunasekera T."/>
        </authorList>
    </citation>
    <scope>NUCLEOTIDE SEQUENCE [LARGE SCALE GENOMIC DNA]</scope>
    <source>
        <strain evidence="10">BAFB</strain>
    </source>
</reference>
<gene>
    <name evidence="10" type="ORF">UG56_022765</name>
</gene>
<proteinExistence type="inferred from homology"/>
<evidence type="ECO:0000256" key="1">
    <source>
        <dbReference type="ARBA" id="ARBA00006040"/>
    </source>
</evidence>
<dbReference type="STRING" id="1844.UG56_022765"/>
<dbReference type="PANTHER" id="PTHR43660:SF1">
    <property type="entry name" value="DIPEPTIDYL CARBOXYPEPTIDASE"/>
    <property type="match status" value="1"/>
</dbReference>
<dbReference type="GO" id="GO:0004180">
    <property type="term" value="F:carboxypeptidase activity"/>
    <property type="evidence" value="ECO:0007669"/>
    <property type="project" value="TreeGrafter"/>
</dbReference>
<name>A0A1J4N1I3_9ACTN</name>
<keyword evidence="6 7" id="KW-0482">Metalloprotease</keyword>
<dbReference type="Gene3D" id="3.40.390.10">
    <property type="entry name" value="Collagenase (Catalytic Domain)"/>
    <property type="match status" value="1"/>
</dbReference>
<organism evidence="10 11">
    <name type="scientific">Nocardioides luteus</name>
    <dbReference type="NCBI Taxonomy" id="1844"/>
    <lineage>
        <taxon>Bacteria</taxon>
        <taxon>Bacillati</taxon>
        <taxon>Actinomycetota</taxon>
        <taxon>Actinomycetes</taxon>
        <taxon>Propionibacteriales</taxon>
        <taxon>Nocardioidaceae</taxon>
        <taxon>Nocardioides</taxon>
    </lineage>
</organism>
<dbReference type="InterPro" id="IPR024077">
    <property type="entry name" value="Neurolysin/TOP_dom2"/>
</dbReference>